<dbReference type="GO" id="GO:0006152">
    <property type="term" value="P:purine nucleoside catabolic process"/>
    <property type="evidence" value="ECO:0007669"/>
    <property type="project" value="TreeGrafter"/>
</dbReference>
<dbReference type="InterPro" id="IPR036452">
    <property type="entry name" value="Ribo_hydro-like"/>
</dbReference>
<sequence>MALASPWHFRTKPRASTNLHSGEEVMVWRLVPTNTKAPMADRDPPVNLVLISDPGQDLDDEMAFIMLRYLMHQGQADVRGIIATLHPALDRARLARGTLDTLGLYDVPIGIGTDGGDTKGTHQASDFEEWARSYMPGTHSERASTCEPGRRLLSHLYAAAKPKSLTLVVIAALKDPAIFLRDNPELFVEKTREVVIMGGVEPWAEGDGEVKLVPDTAHNNMFDPVASEYFYCRCQELQVPLVVVSRWSAYAAKVPRSCYDELAAMGSSIGCRLRNAQRASIDSLWMRACSPAGGAARKGLPDRCDRSWFVKTFCGGQDDASRGMDDSIWDLLVGFMQYDSIAVLAALPQLRRRYFAPLRVKGLGGTEHLIIGRSEKDHNVSDPPGLAQLMLTGFRTGLGLNHMFKAQYILLSQPRWNNRVDDLLACVMLRALWYLGILDCAGIVLSPGPADAHIDPDEAKRRVEMVAEEIRDTLRALGLPSVRVLVADYGAQPGCCGGKTVADHLDALYDHAPPAGVSLVVTGCLGDVANFAERSTKVFRERTQRVILMGSALLEAERDELGRPTGQTVVVPDPMSSNMSEDMESADRLFRLAQELMVPLVVLSRHFTLALQVPRVLFDKLDSHGGALGKKLASAQREATRLFWIAACASPSDALLRRGLAPSCDREWFLKVFCNGVAPEGDDIWQ</sequence>
<reference evidence="5" key="1">
    <citation type="submission" date="2021-02" db="EMBL/GenBank/DDBJ databases">
        <authorList>
            <person name="Dougan E. K."/>
            <person name="Rhodes N."/>
            <person name="Thang M."/>
            <person name="Chan C."/>
        </authorList>
    </citation>
    <scope>NUCLEOTIDE SEQUENCE</scope>
</reference>
<keyword evidence="2" id="KW-0378">Hydrolase</keyword>
<evidence type="ECO:0000256" key="1">
    <source>
        <dbReference type="ARBA" id="ARBA00009176"/>
    </source>
</evidence>
<dbReference type="Proteomes" id="UP000654075">
    <property type="component" value="Unassembled WGS sequence"/>
</dbReference>
<dbReference type="InterPro" id="IPR023186">
    <property type="entry name" value="IUNH"/>
</dbReference>
<feature type="domain" description="Inosine/uridine-preferring nucleoside hydrolase" evidence="4">
    <location>
        <begin position="53"/>
        <end position="267"/>
    </location>
</feature>
<dbReference type="Gene3D" id="3.90.245.10">
    <property type="entry name" value="Ribonucleoside hydrolase-like"/>
    <property type="match status" value="2"/>
</dbReference>
<gene>
    <name evidence="5" type="ORF">PGLA1383_LOCUS3150</name>
</gene>
<dbReference type="GO" id="GO:0008477">
    <property type="term" value="F:purine nucleosidase activity"/>
    <property type="evidence" value="ECO:0007669"/>
    <property type="project" value="TreeGrafter"/>
</dbReference>
<name>A0A813D768_POLGL</name>
<organism evidence="5 6">
    <name type="scientific">Polarella glacialis</name>
    <name type="common">Dinoflagellate</name>
    <dbReference type="NCBI Taxonomy" id="89957"/>
    <lineage>
        <taxon>Eukaryota</taxon>
        <taxon>Sar</taxon>
        <taxon>Alveolata</taxon>
        <taxon>Dinophyceae</taxon>
        <taxon>Suessiales</taxon>
        <taxon>Suessiaceae</taxon>
        <taxon>Polarella</taxon>
    </lineage>
</organism>
<dbReference type="InterPro" id="IPR001910">
    <property type="entry name" value="Inosine/uridine_hydrolase_dom"/>
</dbReference>
<accession>A0A813D768</accession>
<keyword evidence="3" id="KW-0326">Glycosidase</keyword>
<dbReference type="AlphaFoldDB" id="A0A813D768"/>
<dbReference type="OrthoDB" id="202740at2759"/>
<dbReference type="SUPFAM" id="SSF53590">
    <property type="entry name" value="Nucleoside hydrolase"/>
    <property type="match status" value="1"/>
</dbReference>
<evidence type="ECO:0000256" key="2">
    <source>
        <dbReference type="ARBA" id="ARBA00022801"/>
    </source>
</evidence>
<dbReference type="Pfam" id="PF01156">
    <property type="entry name" value="IU_nuc_hydro"/>
    <property type="match status" value="1"/>
</dbReference>
<comment type="similarity">
    <text evidence="1">Belongs to the IUNH family.</text>
</comment>
<comment type="caution">
    <text evidence="5">The sequence shown here is derived from an EMBL/GenBank/DDBJ whole genome shotgun (WGS) entry which is preliminary data.</text>
</comment>
<keyword evidence="6" id="KW-1185">Reference proteome</keyword>
<evidence type="ECO:0000259" key="4">
    <source>
        <dbReference type="Pfam" id="PF01156"/>
    </source>
</evidence>
<dbReference type="GO" id="GO:0005829">
    <property type="term" value="C:cytosol"/>
    <property type="evidence" value="ECO:0007669"/>
    <property type="project" value="TreeGrafter"/>
</dbReference>
<proteinExistence type="inferred from homology"/>
<dbReference type="EMBL" id="CAJNNV010001050">
    <property type="protein sequence ID" value="CAE8584212.1"/>
    <property type="molecule type" value="Genomic_DNA"/>
</dbReference>
<feature type="non-terminal residue" evidence="5">
    <location>
        <position position="686"/>
    </location>
</feature>
<dbReference type="PANTHER" id="PTHR12304">
    <property type="entry name" value="INOSINE-URIDINE PREFERRING NUCLEOSIDE HYDROLASE"/>
    <property type="match status" value="1"/>
</dbReference>
<evidence type="ECO:0000256" key="3">
    <source>
        <dbReference type="ARBA" id="ARBA00023295"/>
    </source>
</evidence>
<evidence type="ECO:0000313" key="6">
    <source>
        <dbReference type="Proteomes" id="UP000654075"/>
    </source>
</evidence>
<protein>
    <recommendedName>
        <fullName evidence="4">Inosine/uridine-preferring nucleoside hydrolase domain-containing protein</fullName>
    </recommendedName>
</protein>
<dbReference type="PANTHER" id="PTHR12304:SF4">
    <property type="entry name" value="URIDINE NUCLEOSIDASE"/>
    <property type="match status" value="1"/>
</dbReference>
<evidence type="ECO:0000313" key="5">
    <source>
        <dbReference type="EMBL" id="CAE8584212.1"/>
    </source>
</evidence>
<dbReference type="OMA" id="DRCDRSW"/>